<protein>
    <submittedName>
        <fullName evidence="2">Uncharacterized protein</fullName>
    </submittedName>
</protein>
<dbReference type="PANTHER" id="PTHR33133">
    <property type="entry name" value="OS08G0107100 PROTEIN-RELATED"/>
    <property type="match status" value="1"/>
</dbReference>
<feature type="transmembrane region" description="Helical" evidence="1">
    <location>
        <begin position="208"/>
        <end position="231"/>
    </location>
</feature>
<keyword evidence="3" id="KW-1185">Reference proteome</keyword>
<feature type="transmembrane region" description="Helical" evidence="1">
    <location>
        <begin position="237"/>
        <end position="268"/>
    </location>
</feature>
<feature type="transmembrane region" description="Helical" evidence="1">
    <location>
        <begin position="134"/>
        <end position="155"/>
    </location>
</feature>
<comment type="caution">
    <text evidence="2">The sequence shown here is derived from an EMBL/GenBank/DDBJ whole genome shotgun (WGS) entry which is preliminary data.</text>
</comment>
<feature type="transmembrane region" description="Helical" evidence="1">
    <location>
        <begin position="78"/>
        <end position="95"/>
    </location>
</feature>
<dbReference type="EMBL" id="JBJKBG010000008">
    <property type="protein sequence ID" value="KAL3728963.1"/>
    <property type="molecule type" value="Genomic_DNA"/>
</dbReference>
<accession>A0ABD3JRV3</accession>
<sequence>MDREQEERQFLGFFGIVKESIKTIFTWQKIFSQIALAFVLPLTLVGLAHIHISAFLFAKITPGYTELSDLVTLNTYELFLFTVVSFVLVEIYSILCTSTAASPTACAYTSKSITFGGVTRVLPKVSKRLMITDLWSFFVFFAYIILTSAIFSPLISYFASSSSYNSLGWIMSVILSLAGVVSVVEDIYGSDAMFKSKNLIKGKLGTSIAINLLLTIGSMAIQTVYCIFVAYGHGSGFLRFGIAILCFLFLFTLLLVSPIVQTVFYFVCKSYHHENIDKSPLADDFEVHLLAEDLPPKADNV</sequence>
<feature type="transmembrane region" description="Helical" evidence="1">
    <location>
        <begin position="34"/>
        <end position="58"/>
    </location>
</feature>
<dbReference type="PANTHER" id="PTHR33133:SF5">
    <property type="entry name" value="OS08G0107100 PROTEIN"/>
    <property type="match status" value="1"/>
</dbReference>
<dbReference type="Proteomes" id="UP001634007">
    <property type="component" value="Unassembled WGS sequence"/>
</dbReference>
<evidence type="ECO:0000313" key="2">
    <source>
        <dbReference type="EMBL" id="KAL3728963.1"/>
    </source>
</evidence>
<organism evidence="2 3">
    <name type="scientific">Eucalyptus globulus</name>
    <name type="common">Tasmanian blue gum</name>
    <dbReference type="NCBI Taxonomy" id="34317"/>
    <lineage>
        <taxon>Eukaryota</taxon>
        <taxon>Viridiplantae</taxon>
        <taxon>Streptophyta</taxon>
        <taxon>Embryophyta</taxon>
        <taxon>Tracheophyta</taxon>
        <taxon>Spermatophyta</taxon>
        <taxon>Magnoliopsida</taxon>
        <taxon>eudicotyledons</taxon>
        <taxon>Gunneridae</taxon>
        <taxon>Pentapetalae</taxon>
        <taxon>rosids</taxon>
        <taxon>malvids</taxon>
        <taxon>Myrtales</taxon>
        <taxon>Myrtaceae</taxon>
        <taxon>Myrtoideae</taxon>
        <taxon>Eucalypteae</taxon>
        <taxon>Eucalyptus</taxon>
    </lineage>
</organism>
<evidence type="ECO:0000256" key="1">
    <source>
        <dbReference type="SAM" id="Phobius"/>
    </source>
</evidence>
<reference evidence="2 3" key="1">
    <citation type="submission" date="2024-11" db="EMBL/GenBank/DDBJ databases">
        <title>Chromosome-level genome assembly of Eucalyptus globulus Labill. provides insights into its genome evolution.</title>
        <authorList>
            <person name="Li X."/>
        </authorList>
    </citation>
    <scope>NUCLEOTIDE SEQUENCE [LARGE SCALE GENOMIC DNA]</scope>
    <source>
        <strain evidence="2">CL2024</strain>
        <tissue evidence="2">Fresh tender leaves</tissue>
    </source>
</reference>
<gene>
    <name evidence="2" type="ORF">ACJRO7_033538</name>
</gene>
<evidence type="ECO:0000313" key="3">
    <source>
        <dbReference type="Proteomes" id="UP001634007"/>
    </source>
</evidence>
<proteinExistence type="predicted"/>
<feature type="transmembrane region" description="Helical" evidence="1">
    <location>
        <begin position="167"/>
        <end position="188"/>
    </location>
</feature>
<keyword evidence="1" id="KW-1133">Transmembrane helix</keyword>
<dbReference type="AlphaFoldDB" id="A0ABD3JRV3"/>
<name>A0ABD3JRV3_EUCGL</name>
<keyword evidence="1" id="KW-0812">Transmembrane</keyword>
<keyword evidence="1" id="KW-0472">Membrane</keyword>